<dbReference type="Gene3D" id="1.25.40.20">
    <property type="entry name" value="Ankyrin repeat-containing domain"/>
    <property type="match status" value="1"/>
</dbReference>
<protein>
    <submittedName>
        <fullName evidence="4">Uncharacterized protein</fullName>
    </submittedName>
</protein>
<keyword evidence="2" id="KW-0040">ANK repeat</keyword>
<dbReference type="InterPro" id="IPR002110">
    <property type="entry name" value="Ankyrin_rpt"/>
</dbReference>
<evidence type="ECO:0000313" key="5">
    <source>
        <dbReference type="Proteomes" id="UP000225740"/>
    </source>
</evidence>
<dbReference type="OrthoDB" id="260067at2"/>
<dbReference type="PANTHER" id="PTHR24126:SF14">
    <property type="entry name" value="ANK_REP_REGION DOMAIN-CONTAINING PROTEIN"/>
    <property type="match status" value="1"/>
</dbReference>
<evidence type="ECO:0000256" key="2">
    <source>
        <dbReference type="ARBA" id="ARBA00023043"/>
    </source>
</evidence>
<dbReference type="Pfam" id="PF12796">
    <property type="entry name" value="Ank_2"/>
    <property type="match status" value="1"/>
</dbReference>
<evidence type="ECO:0000256" key="1">
    <source>
        <dbReference type="ARBA" id="ARBA00022737"/>
    </source>
</evidence>
<dbReference type="EMBL" id="NIZW01000018">
    <property type="protein sequence ID" value="PHQ33304.1"/>
    <property type="molecule type" value="Genomic_DNA"/>
</dbReference>
<proteinExistence type="predicted"/>
<accession>A0A2G1W2Q0</accession>
<dbReference type="PANTHER" id="PTHR24126">
    <property type="entry name" value="ANKYRIN REPEAT, PH AND SEC7 DOMAIN CONTAINING PROTEIN SECG-RELATED"/>
    <property type="match status" value="1"/>
</dbReference>
<dbReference type="GeneID" id="90610559"/>
<organism evidence="4 5">
    <name type="scientific">Rhodopirellula bahusiensis</name>
    <dbReference type="NCBI Taxonomy" id="2014065"/>
    <lineage>
        <taxon>Bacteria</taxon>
        <taxon>Pseudomonadati</taxon>
        <taxon>Planctomycetota</taxon>
        <taxon>Planctomycetia</taxon>
        <taxon>Pirellulales</taxon>
        <taxon>Pirellulaceae</taxon>
        <taxon>Rhodopirellula</taxon>
    </lineage>
</organism>
<evidence type="ECO:0000313" key="4">
    <source>
        <dbReference type="EMBL" id="PHQ33304.1"/>
    </source>
</evidence>
<feature type="signal peptide" evidence="3">
    <location>
        <begin position="1"/>
        <end position="19"/>
    </location>
</feature>
<reference evidence="4 5" key="1">
    <citation type="submission" date="2017-06" db="EMBL/GenBank/DDBJ databases">
        <title>Description of Rhodopirellula bahusiensis sp. nov.</title>
        <authorList>
            <person name="Kizina J."/>
            <person name="Harder J."/>
        </authorList>
    </citation>
    <scope>NUCLEOTIDE SEQUENCE [LARGE SCALE GENOMIC DNA]</scope>
    <source>
        <strain evidence="4 5">SWK21</strain>
    </source>
</reference>
<sequence length="252" mass="28491">MRNLVLVCIVVFATESAVADDLSPGQQLVDACYRLNQFRVVKLLRDGVDVNTTFGESRRVGAYPKEWTPLLALVHSPNGRDPSDPQSDAVRYKRAAILRVLISNNCDLDANDRTGATALHTAIRNREVELANLILLYRQNVNTWATREFWKRESPLHSAYWSPELSALLLSQGATAKVSDEYRLVAAKADYCEALMEFLKLHHREPTDEEKTALGFDPRFGQVETPRERNSRAMAEVLEAKETQLLDDDESF</sequence>
<evidence type="ECO:0000256" key="3">
    <source>
        <dbReference type="SAM" id="SignalP"/>
    </source>
</evidence>
<dbReference type="InterPro" id="IPR036770">
    <property type="entry name" value="Ankyrin_rpt-contain_sf"/>
</dbReference>
<gene>
    <name evidence="4" type="ORF">CEE69_21510</name>
</gene>
<dbReference type="RefSeq" id="WP_099262699.1">
    <property type="nucleotide sequence ID" value="NZ_NIZW01000018.1"/>
</dbReference>
<keyword evidence="3" id="KW-0732">Signal</keyword>
<feature type="chain" id="PRO_5013834287" evidence="3">
    <location>
        <begin position="20"/>
        <end position="252"/>
    </location>
</feature>
<dbReference type="SUPFAM" id="SSF48403">
    <property type="entry name" value="Ankyrin repeat"/>
    <property type="match status" value="1"/>
</dbReference>
<dbReference type="Proteomes" id="UP000225740">
    <property type="component" value="Unassembled WGS sequence"/>
</dbReference>
<name>A0A2G1W2Q0_9BACT</name>
<dbReference type="AlphaFoldDB" id="A0A2G1W2Q0"/>
<keyword evidence="1" id="KW-0677">Repeat</keyword>
<keyword evidence="5" id="KW-1185">Reference proteome</keyword>
<comment type="caution">
    <text evidence="4">The sequence shown here is derived from an EMBL/GenBank/DDBJ whole genome shotgun (WGS) entry which is preliminary data.</text>
</comment>